<protein>
    <submittedName>
        <fullName evidence="5">GNAT family N-acetyltransferase</fullName>
        <ecNumber evidence="5">2.3.1.-</ecNumber>
    </submittedName>
</protein>
<evidence type="ECO:0000259" key="3">
    <source>
        <dbReference type="PROSITE" id="PS51186"/>
    </source>
</evidence>
<feature type="domain" description="N-acetyltransferase" evidence="3">
    <location>
        <begin position="137"/>
        <end position="292"/>
    </location>
</feature>
<dbReference type="InterPro" id="IPR015797">
    <property type="entry name" value="NUDIX_hydrolase-like_dom_sf"/>
</dbReference>
<organism evidence="5 6">
    <name type="scientific">Staphylococcus hsinchuensis</name>
    <dbReference type="NCBI Taxonomy" id="3051183"/>
    <lineage>
        <taxon>Bacteria</taxon>
        <taxon>Bacillati</taxon>
        <taxon>Bacillota</taxon>
        <taxon>Bacilli</taxon>
        <taxon>Bacillales</taxon>
        <taxon>Staphylococcaceae</taxon>
        <taxon>Staphylococcus</taxon>
    </lineage>
</organism>
<evidence type="ECO:0000256" key="1">
    <source>
        <dbReference type="ARBA" id="ARBA00001946"/>
    </source>
</evidence>
<dbReference type="CDD" id="cd04301">
    <property type="entry name" value="NAT_SF"/>
    <property type="match status" value="1"/>
</dbReference>
<evidence type="ECO:0000256" key="2">
    <source>
        <dbReference type="ARBA" id="ARBA00022801"/>
    </source>
</evidence>
<sequence length="292" mass="33909">MIKCVCLIVEQNDQLLLVQARNRQKYYFPGGKIDKGESYIQALQREVKEELQLDLPKTSFHYIGTVVGPAYPQKDTLTELNCFKTTETIDWSKVEPAEEITDLKWVNKADEQLIAPAVLEWIAHRKLNEKEQEDQSVSFKFYEQDDWETVKNIAITDEDRNFTKTPIDNIKLAQEDPSRYPTLVFNSEDQCIGFFTLHTDGGVAPYTENPNAVFFRSFSIDNRYRGKGYGNIAMQCLSQFISDQMPKIDEIYLTVNDNNIGAQKLYERCYYQYVGEDELEGRPVYVMKQPIK</sequence>
<feature type="domain" description="Nudix hydrolase" evidence="4">
    <location>
        <begin position="1"/>
        <end position="130"/>
    </location>
</feature>
<dbReference type="GO" id="GO:0016746">
    <property type="term" value="F:acyltransferase activity"/>
    <property type="evidence" value="ECO:0007669"/>
    <property type="project" value="UniProtKB-KW"/>
</dbReference>
<dbReference type="Gene3D" id="3.40.630.30">
    <property type="match status" value="1"/>
</dbReference>
<proteinExistence type="predicted"/>
<comment type="cofactor">
    <cofactor evidence="1">
        <name>Mg(2+)</name>
        <dbReference type="ChEBI" id="CHEBI:18420"/>
    </cofactor>
</comment>
<gene>
    <name evidence="5" type="ORF">QQM35_03805</name>
</gene>
<keyword evidence="2" id="KW-0378">Hydrolase</keyword>
<dbReference type="SUPFAM" id="SSF55729">
    <property type="entry name" value="Acyl-CoA N-acyltransferases (Nat)"/>
    <property type="match status" value="1"/>
</dbReference>
<dbReference type="PANTHER" id="PTHR43046:SF14">
    <property type="entry name" value="MUTT_NUDIX FAMILY PROTEIN"/>
    <property type="match status" value="1"/>
</dbReference>
<evidence type="ECO:0000313" key="5">
    <source>
        <dbReference type="EMBL" id="XAF71248.1"/>
    </source>
</evidence>
<keyword evidence="5" id="KW-0012">Acyltransferase</keyword>
<reference evidence="5 6" key="1">
    <citation type="journal article" date="2024" name="Pathogens">
        <title>Staphylococcus hsinchuensis sp. nov., Isolated from Soymilk.</title>
        <authorList>
            <person name="Wang Y.T."/>
            <person name="Lin Y.C."/>
            <person name="Hsieh Y.H."/>
            <person name="Lin Y.T."/>
            <person name="Hamada M."/>
            <person name="Chen C.C."/>
            <person name="Liou J.S."/>
            <person name="Lee A.Y."/>
            <person name="Zhang W.L."/>
            <person name="Chen Y.T."/>
            <person name="Huang C.H."/>
        </authorList>
    </citation>
    <scope>NUCLEOTIDE SEQUENCE [LARGE SCALE GENOMIC DNA]</scope>
    <source>
        <strain evidence="5 6">H164</strain>
    </source>
</reference>
<dbReference type="PANTHER" id="PTHR43046">
    <property type="entry name" value="GDP-MANNOSE MANNOSYL HYDROLASE"/>
    <property type="match status" value="1"/>
</dbReference>
<name>A0ABZ3EFH9_9STAP</name>
<evidence type="ECO:0000313" key="6">
    <source>
        <dbReference type="Proteomes" id="UP001436297"/>
    </source>
</evidence>
<dbReference type="EC" id="2.3.1.-" evidence="5"/>
<dbReference type="InterPro" id="IPR016181">
    <property type="entry name" value="Acyl_CoA_acyltransferase"/>
</dbReference>
<evidence type="ECO:0000259" key="4">
    <source>
        <dbReference type="PROSITE" id="PS51462"/>
    </source>
</evidence>
<keyword evidence="5" id="KW-0808">Transferase</keyword>
<dbReference type="Gene3D" id="3.90.79.10">
    <property type="entry name" value="Nucleoside Triphosphate Pyrophosphohydrolase"/>
    <property type="match status" value="1"/>
</dbReference>
<dbReference type="SUPFAM" id="SSF55811">
    <property type="entry name" value="Nudix"/>
    <property type="match status" value="1"/>
</dbReference>
<dbReference type="EMBL" id="CP128355">
    <property type="protein sequence ID" value="XAF71248.1"/>
    <property type="molecule type" value="Genomic_DNA"/>
</dbReference>
<dbReference type="CDD" id="cd04690">
    <property type="entry name" value="NUDIX_Hydrolase"/>
    <property type="match status" value="1"/>
</dbReference>
<dbReference type="PROSITE" id="PS51462">
    <property type="entry name" value="NUDIX"/>
    <property type="match status" value="1"/>
</dbReference>
<dbReference type="Pfam" id="PF00293">
    <property type="entry name" value="NUDIX"/>
    <property type="match status" value="1"/>
</dbReference>
<dbReference type="Proteomes" id="UP001436297">
    <property type="component" value="Chromosome"/>
</dbReference>
<dbReference type="PROSITE" id="PS51186">
    <property type="entry name" value="GNAT"/>
    <property type="match status" value="1"/>
</dbReference>
<accession>A0ABZ3EFH9</accession>
<keyword evidence="6" id="KW-1185">Reference proteome</keyword>
<dbReference type="InterPro" id="IPR000182">
    <property type="entry name" value="GNAT_dom"/>
</dbReference>
<dbReference type="InterPro" id="IPR000086">
    <property type="entry name" value="NUDIX_hydrolase_dom"/>
</dbReference>
<dbReference type="Pfam" id="PF00583">
    <property type="entry name" value="Acetyltransf_1"/>
    <property type="match status" value="1"/>
</dbReference>